<organism evidence="3 4">
    <name type="scientific">Candidatus Kaiserbacteria bacterium CG10_big_fil_rev_8_21_14_0_10_56_12</name>
    <dbReference type="NCBI Taxonomy" id="1974611"/>
    <lineage>
        <taxon>Bacteria</taxon>
        <taxon>Candidatus Kaiseribacteriota</taxon>
    </lineage>
</organism>
<gene>
    <name evidence="3" type="ORF">COU19_00970</name>
</gene>
<accession>A0A2H0UCE6</accession>
<evidence type="ECO:0000256" key="1">
    <source>
        <dbReference type="ARBA" id="ARBA00023196"/>
    </source>
</evidence>
<dbReference type="InterPro" id="IPR036771">
    <property type="entry name" value="ATPsynth_dsu/esu_N"/>
</dbReference>
<keyword evidence="1" id="KW-0066">ATP synthesis</keyword>
<feature type="domain" description="ATP synthase F1 complex delta/epsilon subunit N-terminal" evidence="2">
    <location>
        <begin position="1"/>
        <end position="78"/>
    </location>
</feature>
<dbReference type="InterPro" id="IPR020546">
    <property type="entry name" value="ATP_synth_F1_dsu/esu_N"/>
</dbReference>
<dbReference type="GO" id="GO:0045259">
    <property type="term" value="C:proton-transporting ATP synthase complex"/>
    <property type="evidence" value="ECO:0007669"/>
    <property type="project" value="UniProtKB-KW"/>
</dbReference>
<comment type="caution">
    <text evidence="3">The sequence shown here is derived from an EMBL/GenBank/DDBJ whole genome shotgun (WGS) entry which is preliminary data.</text>
</comment>
<reference evidence="4" key="1">
    <citation type="submission" date="2017-09" db="EMBL/GenBank/DDBJ databases">
        <title>Depth-based differentiation of microbial function through sediment-hosted aquifers and enrichment of novel symbionts in the deep terrestrial subsurface.</title>
        <authorList>
            <person name="Probst A.J."/>
            <person name="Ladd B."/>
            <person name="Jarett J.K."/>
            <person name="Geller-Mcgrath D.E."/>
            <person name="Sieber C.M.K."/>
            <person name="Emerson J.B."/>
            <person name="Anantharaman K."/>
            <person name="Thomas B.C."/>
            <person name="Malmstrom R."/>
            <person name="Stieglmeier M."/>
            <person name="Klingl A."/>
            <person name="Woyke T."/>
            <person name="Ryan C.M."/>
            <person name="Banfield J.F."/>
        </authorList>
    </citation>
    <scope>NUCLEOTIDE SEQUENCE [LARGE SCALE GENOMIC DNA]</scope>
</reference>
<dbReference type="SUPFAM" id="SSF51344">
    <property type="entry name" value="Epsilon subunit of F1F0-ATP synthase N-terminal domain"/>
    <property type="match status" value="1"/>
</dbReference>
<protein>
    <recommendedName>
        <fullName evidence="2">ATP synthase F1 complex delta/epsilon subunit N-terminal domain-containing protein</fullName>
    </recommendedName>
</protein>
<dbReference type="Gene3D" id="2.60.15.10">
    <property type="entry name" value="F0F1 ATP synthase delta/epsilon subunit, N-terminal"/>
    <property type="match status" value="1"/>
</dbReference>
<dbReference type="GO" id="GO:0015986">
    <property type="term" value="P:proton motive force-driven ATP synthesis"/>
    <property type="evidence" value="ECO:0007669"/>
    <property type="project" value="InterPro"/>
</dbReference>
<proteinExistence type="predicted"/>
<dbReference type="Proteomes" id="UP000230179">
    <property type="component" value="Unassembled WGS sequence"/>
</dbReference>
<dbReference type="Pfam" id="PF02823">
    <property type="entry name" value="ATP-synt_DE_N"/>
    <property type="match status" value="1"/>
</dbReference>
<dbReference type="EMBL" id="PFBL01000007">
    <property type="protein sequence ID" value="PIR83346.1"/>
    <property type="molecule type" value="Genomic_DNA"/>
</dbReference>
<dbReference type="AlphaFoldDB" id="A0A2H0UCE6"/>
<sequence length="80" mass="8784">MKTKVLNLAGVLYEGEAKSVNIATKSGEVTLLDHHRPLMSVLASDSRIKIEREDGTKEAFVSKSGFLHMDGNNELTLLID</sequence>
<evidence type="ECO:0000313" key="4">
    <source>
        <dbReference type="Proteomes" id="UP000230179"/>
    </source>
</evidence>
<evidence type="ECO:0000313" key="3">
    <source>
        <dbReference type="EMBL" id="PIR83346.1"/>
    </source>
</evidence>
<keyword evidence="1" id="KW-0139">CF(1)</keyword>
<name>A0A2H0UCE6_9BACT</name>
<evidence type="ECO:0000259" key="2">
    <source>
        <dbReference type="Pfam" id="PF02823"/>
    </source>
</evidence>